<dbReference type="InterPro" id="IPR010869">
    <property type="entry name" value="DUF1501"/>
</dbReference>
<dbReference type="PANTHER" id="PTHR43737">
    <property type="entry name" value="BLL7424 PROTEIN"/>
    <property type="match status" value="1"/>
</dbReference>
<dbReference type="InterPro" id="IPR017850">
    <property type="entry name" value="Alkaline_phosphatase_core_sf"/>
</dbReference>
<evidence type="ECO:0000313" key="2">
    <source>
        <dbReference type="Proteomes" id="UP000001025"/>
    </source>
</evidence>
<keyword evidence="2" id="KW-1185">Reference proteome</keyword>
<proteinExistence type="predicted"/>
<dbReference type="OrthoDB" id="127333at2"/>
<dbReference type="PANTHER" id="PTHR43737:SF1">
    <property type="entry name" value="DUF1501 DOMAIN-CONTAINING PROTEIN"/>
    <property type="match status" value="1"/>
</dbReference>
<dbReference type="EnsemblBacteria" id="CAD71716">
    <property type="protein sequence ID" value="CAD71716"/>
    <property type="gene ID" value="RB716"/>
</dbReference>
<dbReference type="AlphaFoldDB" id="Q7UYC8"/>
<dbReference type="InParanoid" id="Q7UYC8"/>
<dbReference type="Pfam" id="PF07394">
    <property type="entry name" value="DUF1501"/>
    <property type="match status" value="1"/>
</dbReference>
<dbReference type="KEGG" id="rba:RB716"/>
<reference evidence="1 2" key="1">
    <citation type="journal article" date="2003" name="Proc. Natl. Acad. Sci. U.S.A.">
        <title>Complete genome sequence of the marine planctomycete Pirellula sp. strain 1.</title>
        <authorList>
            <person name="Gloeckner F.O."/>
            <person name="Kube M."/>
            <person name="Bauer M."/>
            <person name="Teeling H."/>
            <person name="Lombardot T."/>
            <person name="Ludwig W."/>
            <person name="Gade D."/>
            <person name="Beck A."/>
            <person name="Borzym K."/>
            <person name="Heitmann K."/>
            <person name="Rabus R."/>
            <person name="Schlesner H."/>
            <person name="Amann R."/>
            <person name="Reinhardt R."/>
        </authorList>
    </citation>
    <scope>NUCLEOTIDE SEQUENCE [LARGE SCALE GENOMIC DNA]</scope>
    <source>
        <strain evidence="2">DSM 10527 / NCIMB 13988 / SH1</strain>
    </source>
</reference>
<name>Q7UYC8_RHOBA</name>
<sequence length="528" mass="58344">MRGSVHRRISGQSRTRRLDGAVQHALQPRYHQDQRLIAMHNHISSTSENRRRFLANAGMGLGTTALASLVLGPKFANATAPNAASEATSDIPAGCHFAPKAKRVIFLFMAGAPSQIDLFDYKPELVKQFNQPLPPSVSQGQRVTAMTRGKEQLIVPSRFGFSQQGESGMWMSDLLPHLSTQVDKLCFIDSMHTESINHDPGKTAFCTGTELPGKPSMGAWLSYGLGTLNKDLPDYIVMPSAYWSGKVNVQALYSRLWGSGFLPSKHQGTSFQTSGDPVLFLSNPSGIDPTIRRRMLDSLGDLNRKHFGEIGDPEIETTIAQQEMAFRMQTSVPELTDISDESPETLAMYGEEVNNPGSYARNCLLARRMAERDVRFIQLFHRGWDHHSKLPANLPGQCQDVDQPTTALLKDLEQRGLLEDTLVVFAGEFGRTVYGQGKLDMDTYGRDHHPRCFTALLAGGGVQGGMRHGATDEFSYNVVADPVHVRDLHATMLHLLGVDHKRLTFPFQGLEQKLTGVEPARVVKEIIA</sequence>
<dbReference type="eggNOG" id="COG3119">
    <property type="taxonomic scope" value="Bacteria"/>
</dbReference>
<dbReference type="STRING" id="243090.RB716"/>
<dbReference type="HOGENOM" id="CLU_035908_0_0_0"/>
<dbReference type="SUPFAM" id="SSF53649">
    <property type="entry name" value="Alkaline phosphatase-like"/>
    <property type="match status" value="1"/>
</dbReference>
<dbReference type="InterPro" id="IPR006311">
    <property type="entry name" value="TAT_signal"/>
</dbReference>
<protein>
    <recommendedName>
        <fullName evidence="3">Sulfatase</fullName>
    </recommendedName>
</protein>
<dbReference type="Gene3D" id="3.40.720.10">
    <property type="entry name" value="Alkaline Phosphatase, subunit A"/>
    <property type="match status" value="1"/>
</dbReference>
<gene>
    <name evidence="1" type="ordered locus">RB716</name>
</gene>
<accession>Q7UYC8</accession>
<dbReference type="PATRIC" id="fig|243090.15.peg.343"/>
<evidence type="ECO:0000313" key="1">
    <source>
        <dbReference type="EMBL" id="CAD71716.1"/>
    </source>
</evidence>
<dbReference type="PROSITE" id="PS51318">
    <property type="entry name" value="TAT"/>
    <property type="match status" value="1"/>
</dbReference>
<dbReference type="Proteomes" id="UP000001025">
    <property type="component" value="Chromosome"/>
</dbReference>
<organism evidence="1 2">
    <name type="scientific">Rhodopirellula baltica (strain DSM 10527 / NCIMB 13988 / SH1)</name>
    <dbReference type="NCBI Taxonomy" id="243090"/>
    <lineage>
        <taxon>Bacteria</taxon>
        <taxon>Pseudomonadati</taxon>
        <taxon>Planctomycetota</taxon>
        <taxon>Planctomycetia</taxon>
        <taxon>Pirellulales</taxon>
        <taxon>Pirellulaceae</taxon>
        <taxon>Rhodopirellula</taxon>
    </lineage>
</organism>
<evidence type="ECO:0008006" key="3">
    <source>
        <dbReference type="Google" id="ProtNLM"/>
    </source>
</evidence>
<dbReference type="EMBL" id="BX294134">
    <property type="protein sequence ID" value="CAD71716.1"/>
    <property type="molecule type" value="Genomic_DNA"/>
</dbReference>